<dbReference type="PATRIC" id="fig|1208323.3.peg.121"/>
<evidence type="ECO:0000313" key="1">
    <source>
        <dbReference type="EMBL" id="EKE74179.1"/>
    </source>
</evidence>
<keyword evidence="2" id="KW-1185">Reference proteome</keyword>
<protein>
    <submittedName>
        <fullName evidence="1">Uncharacterized protein</fullName>
    </submittedName>
</protein>
<comment type="caution">
    <text evidence="1">The sequence shown here is derived from an EMBL/GenBank/DDBJ whole genome shotgun (WGS) entry which is preliminary data.</text>
</comment>
<reference evidence="1 2" key="1">
    <citation type="submission" date="2012-09" db="EMBL/GenBank/DDBJ databases">
        <title>Celeribacter baekdonensis B30 Genome Sequencing.</title>
        <authorList>
            <person name="Wang W."/>
        </authorList>
    </citation>
    <scope>NUCLEOTIDE SEQUENCE [LARGE SCALE GENOMIC DNA]</scope>
    <source>
        <strain evidence="1 2">B30</strain>
    </source>
</reference>
<dbReference type="Proteomes" id="UP000006762">
    <property type="component" value="Unassembled WGS sequence"/>
</dbReference>
<evidence type="ECO:0000313" key="2">
    <source>
        <dbReference type="Proteomes" id="UP000006762"/>
    </source>
</evidence>
<sequence length="100" mass="10858">MTSYFDKARQGRTIALNLHQSGAVMFFPEEIEALDLSKRPVIRQTLTQMSKPMFVRSSSVETGAVIGTAQAGNSGDAPYLLTNALALNDDTIETVLRLVA</sequence>
<dbReference type="OrthoDB" id="7872232at2"/>
<dbReference type="AlphaFoldDB" id="K2JV97"/>
<dbReference type="EMBL" id="AMRK01000001">
    <property type="protein sequence ID" value="EKE74179.1"/>
    <property type="molecule type" value="Genomic_DNA"/>
</dbReference>
<name>K2JV97_9RHOB</name>
<gene>
    <name evidence="1" type="ORF">B30_00595</name>
</gene>
<proteinExistence type="predicted"/>
<accession>K2JV97</accession>
<dbReference type="RefSeq" id="WP_009570022.1">
    <property type="nucleotide sequence ID" value="NZ_AMRK01000001.1"/>
</dbReference>
<organism evidence="1 2">
    <name type="scientific">Celeribacter baekdonensis B30</name>
    <dbReference type="NCBI Taxonomy" id="1208323"/>
    <lineage>
        <taxon>Bacteria</taxon>
        <taxon>Pseudomonadati</taxon>
        <taxon>Pseudomonadota</taxon>
        <taxon>Alphaproteobacteria</taxon>
        <taxon>Rhodobacterales</taxon>
        <taxon>Roseobacteraceae</taxon>
        <taxon>Celeribacter</taxon>
    </lineage>
</organism>